<reference evidence="2" key="3">
    <citation type="submission" date="2015-06" db="UniProtKB">
        <authorList>
            <consortium name="EnsemblProtists"/>
        </authorList>
    </citation>
    <scope>IDENTIFICATION</scope>
</reference>
<evidence type="ECO:0000313" key="3">
    <source>
        <dbReference type="Proteomes" id="UP000011087"/>
    </source>
</evidence>
<dbReference type="RefSeq" id="XP_005841217.1">
    <property type="nucleotide sequence ID" value="XM_005841160.1"/>
</dbReference>
<dbReference type="Proteomes" id="UP000011087">
    <property type="component" value="Unassembled WGS sequence"/>
</dbReference>
<dbReference type="GeneID" id="17310698"/>
<evidence type="ECO:0000313" key="1">
    <source>
        <dbReference type="EMBL" id="EKX54237.1"/>
    </source>
</evidence>
<evidence type="ECO:0000313" key="2">
    <source>
        <dbReference type="EnsemblProtists" id="EKX54237"/>
    </source>
</evidence>
<organism evidence="1">
    <name type="scientific">Guillardia theta (strain CCMP2712)</name>
    <name type="common">Cryptophyte</name>
    <dbReference type="NCBI Taxonomy" id="905079"/>
    <lineage>
        <taxon>Eukaryota</taxon>
        <taxon>Cryptophyceae</taxon>
        <taxon>Pyrenomonadales</taxon>
        <taxon>Geminigeraceae</taxon>
        <taxon>Guillardia</taxon>
    </lineage>
</organism>
<dbReference type="HOGENOM" id="CLU_1646951_0_0_1"/>
<dbReference type="EMBL" id="JH992968">
    <property type="protein sequence ID" value="EKX54237.1"/>
    <property type="molecule type" value="Genomic_DNA"/>
</dbReference>
<reference evidence="1 3" key="1">
    <citation type="journal article" date="2012" name="Nature">
        <title>Algal genomes reveal evolutionary mosaicism and the fate of nucleomorphs.</title>
        <authorList>
            <consortium name="DOE Joint Genome Institute"/>
            <person name="Curtis B.A."/>
            <person name="Tanifuji G."/>
            <person name="Burki F."/>
            <person name="Gruber A."/>
            <person name="Irimia M."/>
            <person name="Maruyama S."/>
            <person name="Arias M.C."/>
            <person name="Ball S.G."/>
            <person name="Gile G.H."/>
            <person name="Hirakawa Y."/>
            <person name="Hopkins J.F."/>
            <person name="Kuo A."/>
            <person name="Rensing S.A."/>
            <person name="Schmutz J."/>
            <person name="Symeonidi A."/>
            <person name="Elias M."/>
            <person name="Eveleigh R.J."/>
            <person name="Herman E.K."/>
            <person name="Klute M.J."/>
            <person name="Nakayama T."/>
            <person name="Obornik M."/>
            <person name="Reyes-Prieto A."/>
            <person name="Armbrust E.V."/>
            <person name="Aves S.J."/>
            <person name="Beiko R.G."/>
            <person name="Coutinho P."/>
            <person name="Dacks J.B."/>
            <person name="Durnford D.G."/>
            <person name="Fast N.M."/>
            <person name="Green B.R."/>
            <person name="Grisdale C.J."/>
            <person name="Hempel F."/>
            <person name="Henrissat B."/>
            <person name="Hoppner M.P."/>
            <person name="Ishida K."/>
            <person name="Kim E."/>
            <person name="Koreny L."/>
            <person name="Kroth P.G."/>
            <person name="Liu Y."/>
            <person name="Malik S.B."/>
            <person name="Maier U.G."/>
            <person name="McRose D."/>
            <person name="Mock T."/>
            <person name="Neilson J.A."/>
            <person name="Onodera N.T."/>
            <person name="Poole A.M."/>
            <person name="Pritham E.J."/>
            <person name="Richards T.A."/>
            <person name="Rocap G."/>
            <person name="Roy S.W."/>
            <person name="Sarai C."/>
            <person name="Schaack S."/>
            <person name="Shirato S."/>
            <person name="Slamovits C.H."/>
            <person name="Spencer D.F."/>
            <person name="Suzuki S."/>
            <person name="Worden A.Z."/>
            <person name="Zauner S."/>
            <person name="Barry K."/>
            <person name="Bell C."/>
            <person name="Bharti A.K."/>
            <person name="Crow J.A."/>
            <person name="Grimwood J."/>
            <person name="Kramer R."/>
            <person name="Lindquist E."/>
            <person name="Lucas S."/>
            <person name="Salamov A."/>
            <person name="McFadden G.I."/>
            <person name="Lane C.E."/>
            <person name="Keeling P.J."/>
            <person name="Gray M.W."/>
            <person name="Grigoriev I.V."/>
            <person name="Archibald J.M."/>
        </authorList>
    </citation>
    <scope>NUCLEOTIDE SEQUENCE</scope>
    <source>
        <strain evidence="1 3">CCMP2712</strain>
    </source>
</reference>
<protein>
    <submittedName>
        <fullName evidence="1 2">Uncharacterized protein</fullName>
    </submittedName>
</protein>
<gene>
    <name evidence="1" type="ORF">GUITHDRAFT_100483</name>
</gene>
<keyword evidence="3" id="KW-1185">Reference proteome</keyword>
<name>L1K0W0_GUITC</name>
<accession>L1K0W0</accession>
<reference evidence="3" key="2">
    <citation type="submission" date="2012-11" db="EMBL/GenBank/DDBJ databases">
        <authorList>
            <person name="Kuo A."/>
            <person name="Curtis B.A."/>
            <person name="Tanifuji G."/>
            <person name="Burki F."/>
            <person name="Gruber A."/>
            <person name="Irimia M."/>
            <person name="Maruyama S."/>
            <person name="Arias M.C."/>
            <person name="Ball S.G."/>
            <person name="Gile G.H."/>
            <person name="Hirakawa Y."/>
            <person name="Hopkins J.F."/>
            <person name="Rensing S.A."/>
            <person name="Schmutz J."/>
            <person name="Symeonidi A."/>
            <person name="Elias M."/>
            <person name="Eveleigh R.J."/>
            <person name="Herman E.K."/>
            <person name="Klute M.J."/>
            <person name="Nakayama T."/>
            <person name="Obornik M."/>
            <person name="Reyes-Prieto A."/>
            <person name="Armbrust E.V."/>
            <person name="Aves S.J."/>
            <person name="Beiko R.G."/>
            <person name="Coutinho P."/>
            <person name="Dacks J.B."/>
            <person name="Durnford D.G."/>
            <person name="Fast N.M."/>
            <person name="Green B.R."/>
            <person name="Grisdale C."/>
            <person name="Hempe F."/>
            <person name="Henrissat B."/>
            <person name="Hoppner M.P."/>
            <person name="Ishida K.-I."/>
            <person name="Kim E."/>
            <person name="Koreny L."/>
            <person name="Kroth P.G."/>
            <person name="Liu Y."/>
            <person name="Malik S.-B."/>
            <person name="Maier U.G."/>
            <person name="McRose D."/>
            <person name="Mock T."/>
            <person name="Neilson J.A."/>
            <person name="Onodera N.T."/>
            <person name="Poole A.M."/>
            <person name="Pritham E.J."/>
            <person name="Richards T.A."/>
            <person name="Rocap G."/>
            <person name="Roy S.W."/>
            <person name="Sarai C."/>
            <person name="Schaack S."/>
            <person name="Shirato S."/>
            <person name="Slamovits C.H."/>
            <person name="Spencer D.F."/>
            <person name="Suzuki S."/>
            <person name="Worden A.Z."/>
            <person name="Zauner S."/>
            <person name="Barry K."/>
            <person name="Bell C."/>
            <person name="Bharti A.K."/>
            <person name="Crow J.A."/>
            <person name="Grimwood J."/>
            <person name="Kramer R."/>
            <person name="Lindquist E."/>
            <person name="Lucas S."/>
            <person name="Salamov A."/>
            <person name="McFadden G.I."/>
            <person name="Lane C.E."/>
            <person name="Keeling P.J."/>
            <person name="Gray M.W."/>
            <person name="Grigoriev I.V."/>
            <person name="Archibald J.M."/>
        </authorList>
    </citation>
    <scope>NUCLEOTIDE SEQUENCE</scope>
    <source>
        <strain evidence="3">CCMP2712</strain>
    </source>
</reference>
<dbReference type="EnsemblProtists" id="EKX54237">
    <property type="protein sequence ID" value="EKX54237"/>
    <property type="gene ID" value="GUITHDRAFT_100483"/>
</dbReference>
<dbReference type="PaxDb" id="55529-EKX54237"/>
<dbReference type="AlphaFoldDB" id="L1K0W0"/>
<dbReference type="KEGG" id="gtt:GUITHDRAFT_100483"/>
<proteinExistence type="predicted"/>
<sequence length="161" mass="18259">MQFSVDRRRYGSLAYSEHIENQHMHITFDGGSFEASSSTFTYSRQGAFNISAPASGSSRLWIGGEVSSPFGAGSSARKAPSSDELFRKMNAVTEKLRREQGWPSSKGDEHDFSKLVKAHKPMSNSDKQKCIDYRNRICHQQTLTDDESREFDDLLNRLLWT</sequence>